<feature type="region of interest" description="Disordered" evidence="1">
    <location>
        <begin position="184"/>
        <end position="756"/>
    </location>
</feature>
<sequence length="776" mass="90532">MANPTATDAEDGNAYYGHLFTTAKPIPTPTPILDAFLRALALHIIKEVGDNNDRYLTPKKLAAFYKAAGYNFDFLFVDMDNLFISDVFQGLGCQHWLLPTEDDYAPPSVPALTVKGFVRWQAIQTLLEPQEQVPVLQYAAKHWALRHPDTAFQFPADLPKESLPQDTDVDTDRWYQECKAKHIQEAAEEPKEKPKEKPREEPKPTYSERKVPSYNFHHVPPPSQPGTPRDYFGSRPVKVTYVSRPPGPSRSPERERERAREQAAREREHYLHRQSSSDEPSRRRSFSDYPHSPMEGRPSVRVPHLAPDRSPQPRRHSQPRHYSTSESDEPPISPRTPRRSQRPSNEPPIPGVRRVYTGSSEELPRIIRTSMPPPPIPISHPHSHPSVRTHSPRPSPGDSGRTTPRGDDESRRRSALYDLKDKFTSFVTGVPPASERQRSLSGSRGRKEGPVPVVMTASRGSRDGDLPSSRLNRSWSHDEMDSTDSEEERIHRSRKHSSRERERERQRAAEAALDRERERERERDRERDRVRERERDREREKRPRDSERDREARRHSDRERDSDERRHSDRNSDRGRDRGAPAPVAAAASLHRNGHRVVEVESDDDLSSVRGFSRNNSGPYLSRPDNHRRTSSHADIDRRRDLDRELRDRDHLRDRERERDRERDRVRERERERDRYHDDRERWRREERLSSPRATPREPPRMDRSPRRSRDRDRDRERERDRPLPNEGRERMPSPAGAGVTGTNHPNHHQSPSSSSSWFLPLMLLINMLPRHTLIE</sequence>
<dbReference type="EMBL" id="MU866088">
    <property type="protein sequence ID" value="KAK4181316.1"/>
    <property type="molecule type" value="Genomic_DNA"/>
</dbReference>
<evidence type="ECO:0000313" key="3">
    <source>
        <dbReference type="EMBL" id="KAK4181316.1"/>
    </source>
</evidence>
<proteinExistence type="predicted"/>
<dbReference type="InterPro" id="IPR055936">
    <property type="entry name" value="DUF7514"/>
</dbReference>
<dbReference type="PANTHER" id="PTHR39611">
    <property type="entry name" value="HYDROXYPROLINE-RICH GLYCOPROTEIN DZ-HRGP-RELATED"/>
    <property type="match status" value="1"/>
</dbReference>
<evidence type="ECO:0000259" key="2">
    <source>
        <dbReference type="Pfam" id="PF24355"/>
    </source>
</evidence>
<feature type="compositionally biased region" description="Basic and acidic residues" evidence="1">
    <location>
        <begin position="184"/>
        <end position="211"/>
    </location>
</feature>
<feature type="domain" description="DUF7514" evidence="2">
    <location>
        <begin position="21"/>
        <end position="178"/>
    </location>
</feature>
<gene>
    <name evidence="3" type="ORF">QBC36DRAFT_107440</name>
</gene>
<dbReference type="AlphaFoldDB" id="A0AAN6WGB1"/>
<name>A0AAN6WGB1_9PEZI</name>
<dbReference type="Proteomes" id="UP001302321">
    <property type="component" value="Unassembled WGS sequence"/>
</dbReference>
<protein>
    <recommendedName>
        <fullName evidence="2">DUF7514 domain-containing protein</fullName>
    </recommendedName>
</protein>
<feature type="compositionally biased region" description="Basic and acidic residues" evidence="1">
    <location>
        <begin position="624"/>
        <end position="732"/>
    </location>
</feature>
<feature type="compositionally biased region" description="Basic and acidic residues" evidence="1">
    <location>
        <begin position="251"/>
        <end position="286"/>
    </location>
</feature>
<reference evidence="3" key="1">
    <citation type="journal article" date="2023" name="Mol. Phylogenet. Evol.">
        <title>Genome-scale phylogeny and comparative genomics of the fungal order Sordariales.</title>
        <authorList>
            <person name="Hensen N."/>
            <person name="Bonometti L."/>
            <person name="Westerberg I."/>
            <person name="Brannstrom I.O."/>
            <person name="Guillou S."/>
            <person name="Cros-Aarteil S."/>
            <person name="Calhoun S."/>
            <person name="Haridas S."/>
            <person name="Kuo A."/>
            <person name="Mondo S."/>
            <person name="Pangilinan J."/>
            <person name="Riley R."/>
            <person name="LaButti K."/>
            <person name="Andreopoulos B."/>
            <person name="Lipzen A."/>
            <person name="Chen C."/>
            <person name="Yan M."/>
            <person name="Daum C."/>
            <person name="Ng V."/>
            <person name="Clum A."/>
            <person name="Steindorff A."/>
            <person name="Ohm R.A."/>
            <person name="Martin F."/>
            <person name="Silar P."/>
            <person name="Natvig D.O."/>
            <person name="Lalanne C."/>
            <person name="Gautier V."/>
            <person name="Ament-Velasquez S.L."/>
            <person name="Kruys A."/>
            <person name="Hutchinson M.I."/>
            <person name="Powell A.J."/>
            <person name="Barry K."/>
            <person name="Miller A.N."/>
            <person name="Grigoriev I.V."/>
            <person name="Debuchy R."/>
            <person name="Gladieux P."/>
            <person name="Hiltunen Thoren M."/>
            <person name="Johannesson H."/>
        </authorList>
    </citation>
    <scope>NUCLEOTIDE SEQUENCE</scope>
    <source>
        <strain evidence="3">CBS 892.96</strain>
    </source>
</reference>
<feature type="compositionally biased region" description="Basic residues" evidence="1">
    <location>
        <begin position="381"/>
        <end position="391"/>
    </location>
</feature>
<organism evidence="3 4">
    <name type="scientific">Triangularia setosa</name>
    <dbReference type="NCBI Taxonomy" id="2587417"/>
    <lineage>
        <taxon>Eukaryota</taxon>
        <taxon>Fungi</taxon>
        <taxon>Dikarya</taxon>
        <taxon>Ascomycota</taxon>
        <taxon>Pezizomycotina</taxon>
        <taxon>Sordariomycetes</taxon>
        <taxon>Sordariomycetidae</taxon>
        <taxon>Sordariales</taxon>
        <taxon>Podosporaceae</taxon>
        <taxon>Triangularia</taxon>
    </lineage>
</organism>
<evidence type="ECO:0000256" key="1">
    <source>
        <dbReference type="SAM" id="MobiDB-lite"/>
    </source>
</evidence>
<evidence type="ECO:0000313" key="4">
    <source>
        <dbReference type="Proteomes" id="UP001302321"/>
    </source>
</evidence>
<dbReference type="PANTHER" id="PTHR39611:SF2">
    <property type="entry name" value="HYDROXYPROLINE-RICH GLYCOPROTEIN DZ-HRGP"/>
    <property type="match status" value="1"/>
</dbReference>
<dbReference type="Pfam" id="PF24355">
    <property type="entry name" value="DUF7514"/>
    <property type="match status" value="1"/>
</dbReference>
<keyword evidence="4" id="KW-1185">Reference proteome</keyword>
<comment type="caution">
    <text evidence="3">The sequence shown here is derived from an EMBL/GenBank/DDBJ whole genome shotgun (WGS) entry which is preliminary data.</text>
</comment>
<feature type="compositionally biased region" description="Basic and acidic residues" evidence="1">
    <location>
        <begin position="499"/>
        <end position="579"/>
    </location>
</feature>
<accession>A0AAN6WGB1</accession>
<reference evidence="3" key="2">
    <citation type="submission" date="2023-05" db="EMBL/GenBank/DDBJ databases">
        <authorList>
            <consortium name="Lawrence Berkeley National Laboratory"/>
            <person name="Steindorff A."/>
            <person name="Hensen N."/>
            <person name="Bonometti L."/>
            <person name="Westerberg I."/>
            <person name="Brannstrom I.O."/>
            <person name="Guillou S."/>
            <person name="Cros-Aarteil S."/>
            <person name="Calhoun S."/>
            <person name="Haridas S."/>
            <person name="Kuo A."/>
            <person name="Mondo S."/>
            <person name="Pangilinan J."/>
            <person name="Riley R."/>
            <person name="Labutti K."/>
            <person name="Andreopoulos B."/>
            <person name="Lipzen A."/>
            <person name="Chen C."/>
            <person name="Yanf M."/>
            <person name="Daum C."/>
            <person name="Ng V."/>
            <person name="Clum A."/>
            <person name="Ohm R."/>
            <person name="Martin F."/>
            <person name="Silar P."/>
            <person name="Natvig D."/>
            <person name="Lalanne C."/>
            <person name="Gautier V."/>
            <person name="Ament-Velasquez S.L."/>
            <person name="Kruys A."/>
            <person name="Hutchinson M.I."/>
            <person name="Powell A.J."/>
            <person name="Barry K."/>
            <person name="Miller A.N."/>
            <person name="Grigoriev I.V."/>
            <person name="Debuchy R."/>
            <person name="Gladieux P."/>
            <person name="Thoren M.H."/>
            <person name="Johannesson H."/>
        </authorList>
    </citation>
    <scope>NUCLEOTIDE SEQUENCE</scope>
    <source>
        <strain evidence="3">CBS 892.96</strain>
    </source>
</reference>